<reference evidence="18" key="1">
    <citation type="submission" date="2014-09" db="EMBL/GenBank/DDBJ databases">
        <authorList>
            <person name="Probst J Alexander"/>
        </authorList>
    </citation>
    <scope>NUCLEOTIDE SEQUENCE</scope>
</reference>
<dbReference type="EMBL" id="CCXY01000178">
    <property type="protein sequence ID" value="CEG12648.1"/>
    <property type="molecule type" value="Genomic_DNA"/>
</dbReference>
<dbReference type="EC" id="4.2.1.9" evidence="14"/>
<dbReference type="GO" id="GO:0051537">
    <property type="term" value="F:2 iron, 2 sulfur cluster binding"/>
    <property type="evidence" value="ECO:0007669"/>
    <property type="project" value="UniProtKB-KW"/>
</dbReference>
<dbReference type="InterPro" id="IPR020558">
    <property type="entry name" value="DiOHA_6PGluconate_deHydtase_CS"/>
</dbReference>
<dbReference type="PANTHER" id="PTHR43661">
    <property type="entry name" value="D-XYLONATE DEHYDRATASE"/>
    <property type="match status" value="1"/>
</dbReference>
<keyword evidence="5" id="KW-0479">Metal-binding</keyword>
<comment type="pathway">
    <text evidence="12">Amino-acid biosynthesis; L-valine biosynthesis; L-valine from pyruvate: step 3/4.</text>
</comment>
<dbReference type="GO" id="GO:0046872">
    <property type="term" value="F:metal ion binding"/>
    <property type="evidence" value="ECO:0007669"/>
    <property type="project" value="UniProtKB-KW"/>
</dbReference>
<comment type="catalytic activity">
    <reaction evidence="11">
        <text>(2R)-2,3-dihydroxy-3-methylbutanoate = 3-methyl-2-oxobutanoate + H2O</text>
        <dbReference type="Rhea" id="RHEA:24809"/>
        <dbReference type="ChEBI" id="CHEBI:11851"/>
        <dbReference type="ChEBI" id="CHEBI:15377"/>
        <dbReference type="ChEBI" id="CHEBI:49072"/>
        <dbReference type="EC" id="4.2.1.9"/>
    </reaction>
    <physiologicalReaction direction="left-to-right" evidence="11">
        <dbReference type="Rhea" id="RHEA:24810"/>
    </physiologicalReaction>
</comment>
<dbReference type="InterPro" id="IPR056740">
    <property type="entry name" value="ILV_EDD_C"/>
</dbReference>
<dbReference type="HAMAP" id="MF_00012">
    <property type="entry name" value="IlvD"/>
    <property type="match status" value="1"/>
</dbReference>
<keyword evidence="4" id="KW-0001">2Fe-2S</keyword>
<keyword evidence="7" id="KW-0408">Iron</keyword>
<proteinExistence type="inferred from homology"/>
<sequence length="555" mass="59954">MNLRSDKTKKGITRAPHRSLMKAMGLTDEEIFQPFVGVVNSWNEYVPGHIHLDKLAQSAKAGIRYAKCTPFEFHTIAICDGIAMGHEGMRYSLPSRETIADSIELQVQAHQMDALLLIPSCDKITPGHLMASARLNIPTIAVTGGPMCSGFANDNKADLISVFEGVGRYNVNEISEDELKILENFACSGAGSCAGLFTANTMGCLTEALGMSLPGCGTALAVEAKKHRIAKESGMKIFDLISSDIKSRDILTYGAFENAIIVDMAIGGSTNTALHLPAIAKECGIKLDLEIFDEISRKIPHIVSIRPSGSHFMEDLERAGGIQAVMYKLRAKLNSDVLTVTGETLGKNLEKFKIINPEKNKEVIKDMNKSYHKEGGIFVLKGNLAPDGSVVKVGAVNEKMLKFSGKAKVFECEEDANDAIMKREIKVGDVVVIRYEGPKGGPGMREMLQATSALAGQGLIDNVALITDGRFSGGTRGLAIGHVSPEAAEKGTIAIVKDGDVIEFDLEKRLLNLKISDDKIKERTKNLKSKKKILSGVLKRYAASITSANTGAIFE</sequence>
<evidence type="ECO:0000256" key="5">
    <source>
        <dbReference type="ARBA" id="ARBA00022723"/>
    </source>
</evidence>
<dbReference type="AlphaFoldDB" id="A0A098E9G0"/>
<keyword evidence="8" id="KW-0411">Iron-sulfur</keyword>
<dbReference type="Gene3D" id="3.50.30.80">
    <property type="entry name" value="IlvD/EDD C-terminal domain-like"/>
    <property type="match status" value="1"/>
</dbReference>
<keyword evidence="10" id="KW-0100">Branched-chain amino acid biosynthesis</keyword>
<dbReference type="GO" id="GO:0009097">
    <property type="term" value="P:isoleucine biosynthetic process"/>
    <property type="evidence" value="ECO:0007669"/>
    <property type="project" value="UniProtKB-UniPathway"/>
</dbReference>
<evidence type="ECO:0000256" key="1">
    <source>
        <dbReference type="ARBA" id="ARBA00001946"/>
    </source>
</evidence>
<evidence type="ECO:0000256" key="9">
    <source>
        <dbReference type="ARBA" id="ARBA00023239"/>
    </source>
</evidence>
<evidence type="ECO:0000256" key="12">
    <source>
        <dbReference type="ARBA" id="ARBA00029436"/>
    </source>
</evidence>
<evidence type="ECO:0000256" key="2">
    <source>
        <dbReference type="ARBA" id="ARBA00006486"/>
    </source>
</evidence>
<dbReference type="InterPro" id="IPR000581">
    <property type="entry name" value="ILV_EDD_N"/>
</dbReference>
<evidence type="ECO:0000256" key="4">
    <source>
        <dbReference type="ARBA" id="ARBA00022714"/>
    </source>
</evidence>
<comment type="cofactor">
    <cofactor evidence="1">
        <name>Mg(2+)</name>
        <dbReference type="ChEBI" id="CHEBI:18420"/>
    </cofactor>
</comment>
<evidence type="ECO:0000259" key="17">
    <source>
        <dbReference type="Pfam" id="PF24877"/>
    </source>
</evidence>
<dbReference type="NCBIfam" id="TIGR00110">
    <property type="entry name" value="ilvD"/>
    <property type="match status" value="1"/>
</dbReference>
<feature type="domain" description="Dihydroxy-acid/6-phosphogluconate dehydratase C-terminal" evidence="17">
    <location>
        <begin position="362"/>
        <end position="552"/>
    </location>
</feature>
<evidence type="ECO:0000259" key="16">
    <source>
        <dbReference type="Pfam" id="PF00920"/>
    </source>
</evidence>
<name>A0A098E9G0_9ZZZZ</name>
<evidence type="ECO:0000256" key="13">
    <source>
        <dbReference type="ARBA" id="ARBA00029437"/>
    </source>
</evidence>
<comment type="pathway">
    <text evidence="13">Amino-acid biosynthesis; L-isoleucine biosynthesis; L-isoleucine from 2-oxobutanoate: step 3/4.</text>
</comment>
<evidence type="ECO:0000256" key="3">
    <source>
        <dbReference type="ARBA" id="ARBA00022605"/>
    </source>
</evidence>
<evidence type="ECO:0000256" key="11">
    <source>
        <dbReference type="ARBA" id="ARBA00029304"/>
    </source>
</evidence>
<dbReference type="InterPro" id="IPR037237">
    <property type="entry name" value="IlvD/EDD_N"/>
</dbReference>
<comment type="similarity">
    <text evidence="2">Belongs to the IlvD/Edd family.</text>
</comment>
<dbReference type="SUPFAM" id="SSF52016">
    <property type="entry name" value="LeuD/IlvD-like"/>
    <property type="match status" value="1"/>
</dbReference>
<protein>
    <recommendedName>
        <fullName evidence="14">dihydroxy-acid dehydratase</fullName>
        <ecNumber evidence="14">4.2.1.9</ecNumber>
    </recommendedName>
</protein>
<dbReference type="UniPathway" id="UPA00047">
    <property type="reaction ID" value="UER00057"/>
</dbReference>
<dbReference type="InterPro" id="IPR004404">
    <property type="entry name" value="DihydroxyA_deHydtase"/>
</dbReference>
<dbReference type="Pfam" id="PF24877">
    <property type="entry name" value="ILV_EDD_C"/>
    <property type="match status" value="1"/>
</dbReference>
<evidence type="ECO:0000256" key="7">
    <source>
        <dbReference type="ARBA" id="ARBA00023004"/>
    </source>
</evidence>
<dbReference type="UniPathway" id="UPA00049">
    <property type="reaction ID" value="UER00061"/>
</dbReference>
<dbReference type="GO" id="GO:0004160">
    <property type="term" value="F:dihydroxy-acid dehydratase activity"/>
    <property type="evidence" value="ECO:0007669"/>
    <property type="project" value="UniProtKB-EC"/>
</dbReference>
<dbReference type="GO" id="GO:0005829">
    <property type="term" value="C:cytosol"/>
    <property type="evidence" value="ECO:0007669"/>
    <property type="project" value="TreeGrafter"/>
</dbReference>
<dbReference type="PROSITE" id="PS00886">
    <property type="entry name" value="ILVD_EDD_1"/>
    <property type="match status" value="1"/>
</dbReference>
<accession>A0A098E9G0</accession>
<evidence type="ECO:0000256" key="6">
    <source>
        <dbReference type="ARBA" id="ARBA00022842"/>
    </source>
</evidence>
<evidence type="ECO:0000256" key="14">
    <source>
        <dbReference type="ARBA" id="ARBA00029490"/>
    </source>
</evidence>
<comment type="cofactor">
    <cofactor evidence="15">
        <name>[2Fe-2S] cluster</name>
        <dbReference type="ChEBI" id="CHEBI:190135"/>
    </cofactor>
</comment>
<keyword evidence="9 18" id="KW-0456">Lyase</keyword>
<organism evidence="18">
    <name type="scientific">groundwater metagenome</name>
    <dbReference type="NCBI Taxonomy" id="717931"/>
    <lineage>
        <taxon>unclassified sequences</taxon>
        <taxon>metagenomes</taxon>
        <taxon>ecological metagenomes</taxon>
    </lineage>
</organism>
<dbReference type="InterPro" id="IPR042096">
    <property type="entry name" value="Dihydro-acid_dehy_C"/>
</dbReference>
<dbReference type="GO" id="GO:0009099">
    <property type="term" value="P:L-valine biosynthetic process"/>
    <property type="evidence" value="ECO:0007669"/>
    <property type="project" value="UniProtKB-UniPathway"/>
</dbReference>
<dbReference type="PANTHER" id="PTHR43661:SF3">
    <property type="entry name" value="D-XYLONATE DEHYDRATASE YAGF-RELATED"/>
    <property type="match status" value="1"/>
</dbReference>
<feature type="domain" description="Dihydroxy-acid/6-phosphogluconate dehydratase N-terminal" evidence="16">
    <location>
        <begin position="33"/>
        <end position="348"/>
    </location>
</feature>
<evidence type="ECO:0000313" key="18">
    <source>
        <dbReference type="EMBL" id="CEG12648.1"/>
    </source>
</evidence>
<dbReference type="SUPFAM" id="SSF143975">
    <property type="entry name" value="IlvD/EDD N-terminal domain-like"/>
    <property type="match status" value="1"/>
</dbReference>
<evidence type="ECO:0000256" key="8">
    <source>
        <dbReference type="ARBA" id="ARBA00023014"/>
    </source>
</evidence>
<dbReference type="FunFam" id="3.50.30.80:FF:000001">
    <property type="entry name" value="Dihydroxy-acid dehydratase"/>
    <property type="match status" value="1"/>
</dbReference>
<dbReference type="NCBIfam" id="NF002068">
    <property type="entry name" value="PRK00911.1"/>
    <property type="match status" value="1"/>
</dbReference>
<evidence type="ECO:0000256" key="10">
    <source>
        <dbReference type="ARBA" id="ARBA00023304"/>
    </source>
</evidence>
<keyword evidence="6" id="KW-0460">Magnesium</keyword>
<evidence type="ECO:0000256" key="15">
    <source>
        <dbReference type="ARBA" id="ARBA00034078"/>
    </source>
</evidence>
<gene>
    <name evidence="18" type="primary">ilvD</name>
    <name evidence="18" type="ORF">MSIBF_A2590004</name>
</gene>
<keyword evidence="3" id="KW-0028">Amino-acid biosynthesis</keyword>
<dbReference type="Pfam" id="PF00920">
    <property type="entry name" value="ILVD_EDD_N"/>
    <property type="match status" value="1"/>
</dbReference>
<dbReference type="PROSITE" id="PS00887">
    <property type="entry name" value="ILVD_EDD_2"/>
    <property type="match status" value="1"/>
</dbReference>